<name>A0A098G2H4_9GAMM</name>
<dbReference type="HOGENOM" id="CLU_815840_0_0_6"/>
<dbReference type="AlphaFoldDB" id="A0A098G2H4"/>
<dbReference type="RefSeq" id="WP_045094907.1">
    <property type="nucleotide sequence ID" value="NZ_LN614827.1"/>
</dbReference>
<protein>
    <submittedName>
        <fullName evidence="1">Uncharacterized protein</fullName>
    </submittedName>
</protein>
<evidence type="ECO:0000313" key="2">
    <source>
        <dbReference type="Proteomes" id="UP000032430"/>
    </source>
</evidence>
<evidence type="ECO:0000313" key="1">
    <source>
        <dbReference type="EMBL" id="CEG56189.1"/>
    </source>
</evidence>
<reference evidence="2" key="1">
    <citation type="submission" date="2014-09" db="EMBL/GenBank/DDBJ databases">
        <authorList>
            <person name="Gomez-Valero L."/>
        </authorList>
    </citation>
    <scope>NUCLEOTIDE SEQUENCE [LARGE SCALE GENOMIC DNA]</scope>
    <source>
        <strain evidence="2">ATCC700992</strain>
    </source>
</reference>
<dbReference type="OrthoDB" id="5651600at2"/>
<dbReference type="EMBL" id="LN614827">
    <property type="protein sequence ID" value="CEG56189.1"/>
    <property type="molecule type" value="Genomic_DNA"/>
</dbReference>
<accession>A0A098G2H4</accession>
<sequence length="346" mass="39677">MPREKQRQLISLNKDKDNLFIAICKKEGHSFVMLGVYDKNNKVKQVLCRVGKLFTSEGGDEDSGCLFFLSKLWQILFGNGAKAQLSDEGVARNKFDPISISYQAYELSYRQYKEFIQLLEGLQTNENQFKVFKPIQEEGSEVTLELTTDLVFSDKVNTDKLKDNTCKLSIDNNCRHSAIQMVEETTHTPLPSLVSTNYMSDLPYKTQLEYGSPSQDIPFYVLPVAPTAYPELSEHKRNILSQLYERMEHMLLIAPNSVQTQRKFQCLKDLYVQMAGPKKDQSLSELLVSIQSWRAENHLVIDELRETNLVDDFLACFTIFKRKSATAQLFDKIEENLEQAQANQIG</sequence>
<organism evidence="1 2">
    <name type="scientific">Legionella fallonii LLAP-10</name>
    <dbReference type="NCBI Taxonomy" id="1212491"/>
    <lineage>
        <taxon>Bacteria</taxon>
        <taxon>Pseudomonadati</taxon>
        <taxon>Pseudomonadota</taxon>
        <taxon>Gammaproteobacteria</taxon>
        <taxon>Legionellales</taxon>
        <taxon>Legionellaceae</taxon>
        <taxon>Legionella</taxon>
    </lineage>
</organism>
<proteinExistence type="predicted"/>
<dbReference type="KEGG" id="lfa:LFA_0739"/>
<dbReference type="Proteomes" id="UP000032430">
    <property type="component" value="Chromosome I"/>
</dbReference>
<gene>
    <name evidence="1" type="ORF">LFA_0739</name>
</gene>
<keyword evidence="2" id="KW-1185">Reference proteome</keyword>